<sequence length="57" mass="6454">MNPHALRRGYANSLLGKGVNLALISKALEHSSLAVTTQYLDIDVEEVIDNLREFFFY</sequence>
<keyword evidence="1" id="KW-0233">DNA recombination</keyword>
<comment type="caution">
    <text evidence="3">The sequence shown here is derived from an EMBL/GenBank/DDBJ whole genome shotgun (WGS) entry which is preliminary data.</text>
</comment>
<evidence type="ECO:0000259" key="2">
    <source>
        <dbReference type="Pfam" id="PF00589"/>
    </source>
</evidence>
<name>A0ABW5Q6C0_9BACI</name>
<keyword evidence="4" id="KW-1185">Reference proteome</keyword>
<dbReference type="InterPro" id="IPR002104">
    <property type="entry name" value="Integrase_catalytic"/>
</dbReference>
<reference evidence="4" key="1">
    <citation type="journal article" date="2019" name="Int. J. Syst. Evol. Microbiol.">
        <title>The Global Catalogue of Microorganisms (GCM) 10K type strain sequencing project: providing services to taxonomists for standard genome sequencing and annotation.</title>
        <authorList>
            <consortium name="The Broad Institute Genomics Platform"/>
            <consortium name="The Broad Institute Genome Sequencing Center for Infectious Disease"/>
            <person name="Wu L."/>
            <person name="Ma J."/>
        </authorList>
    </citation>
    <scope>NUCLEOTIDE SEQUENCE [LARGE SCALE GENOMIC DNA]</scope>
    <source>
        <strain evidence="4">TISTR 1571</strain>
    </source>
</reference>
<dbReference type="SUPFAM" id="SSF56349">
    <property type="entry name" value="DNA breaking-rejoining enzymes"/>
    <property type="match status" value="1"/>
</dbReference>
<organism evidence="3 4">
    <name type="scientific">Piscibacillus salipiscarius</name>
    <dbReference type="NCBI Taxonomy" id="299480"/>
    <lineage>
        <taxon>Bacteria</taxon>
        <taxon>Bacillati</taxon>
        <taxon>Bacillota</taxon>
        <taxon>Bacilli</taxon>
        <taxon>Bacillales</taxon>
        <taxon>Bacillaceae</taxon>
        <taxon>Piscibacillus</taxon>
    </lineage>
</organism>
<gene>
    <name evidence="3" type="ORF">ACFSW4_01470</name>
</gene>
<dbReference type="Proteomes" id="UP001597452">
    <property type="component" value="Unassembled WGS sequence"/>
</dbReference>
<protein>
    <submittedName>
        <fullName evidence="3">Tyrosine-type recombinase/integrase</fullName>
    </submittedName>
</protein>
<evidence type="ECO:0000313" key="3">
    <source>
        <dbReference type="EMBL" id="MFD2637538.1"/>
    </source>
</evidence>
<accession>A0ABW5Q6C0</accession>
<dbReference type="RefSeq" id="WP_377327117.1">
    <property type="nucleotide sequence ID" value="NZ_JBHUMZ010000008.1"/>
</dbReference>
<dbReference type="EMBL" id="JBHUMZ010000008">
    <property type="protein sequence ID" value="MFD2637538.1"/>
    <property type="molecule type" value="Genomic_DNA"/>
</dbReference>
<dbReference type="InterPro" id="IPR013762">
    <property type="entry name" value="Integrase-like_cat_sf"/>
</dbReference>
<dbReference type="Gene3D" id="1.10.443.10">
    <property type="entry name" value="Intergrase catalytic core"/>
    <property type="match status" value="1"/>
</dbReference>
<evidence type="ECO:0000313" key="4">
    <source>
        <dbReference type="Proteomes" id="UP001597452"/>
    </source>
</evidence>
<evidence type="ECO:0000256" key="1">
    <source>
        <dbReference type="ARBA" id="ARBA00023172"/>
    </source>
</evidence>
<feature type="domain" description="Tyr recombinase" evidence="2">
    <location>
        <begin position="1"/>
        <end position="44"/>
    </location>
</feature>
<dbReference type="InterPro" id="IPR011010">
    <property type="entry name" value="DNA_brk_join_enz"/>
</dbReference>
<proteinExistence type="predicted"/>
<dbReference type="Pfam" id="PF00589">
    <property type="entry name" value="Phage_integrase"/>
    <property type="match status" value="1"/>
</dbReference>